<dbReference type="KEGG" id="obg:Verru16b_00177"/>
<gene>
    <name evidence="3" type="ORF">Verru16b_00177</name>
</gene>
<feature type="region of interest" description="Disordered" evidence="1">
    <location>
        <begin position="228"/>
        <end position="275"/>
    </location>
</feature>
<feature type="transmembrane region" description="Helical" evidence="2">
    <location>
        <begin position="42"/>
        <end position="62"/>
    </location>
</feature>
<keyword evidence="2" id="KW-0472">Membrane</keyword>
<proteinExistence type="predicted"/>
<evidence type="ECO:0000313" key="3">
    <source>
        <dbReference type="EMBL" id="AOS43136.1"/>
    </source>
</evidence>
<feature type="transmembrane region" description="Helical" evidence="2">
    <location>
        <begin position="138"/>
        <end position="158"/>
    </location>
</feature>
<evidence type="ECO:0000313" key="4">
    <source>
        <dbReference type="Proteomes" id="UP000095228"/>
    </source>
</evidence>
<feature type="compositionally biased region" description="Basic and acidic residues" evidence="1">
    <location>
        <begin position="228"/>
        <end position="242"/>
    </location>
</feature>
<keyword evidence="4" id="KW-1185">Reference proteome</keyword>
<feature type="compositionally biased region" description="Low complexity" evidence="1">
    <location>
        <begin position="255"/>
        <end position="275"/>
    </location>
</feature>
<organism evidence="3 4">
    <name type="scientific">Lacunisphaera limnophila</name>
    <dbReference type="NCBI Taxonomy" id="1838286"/>
    <lineage>
        <taxon>Bacteria</taxon>
        <taxon>Pseudomonadati</taxon>
        <taxon>Verrucomicrobiota</taxon>
        <taxon>Opitutia</taxon>
        <taxon>Opitutales</taxon>
        <taxon>Opitutaceae</taxon>
        <taxon>Lacunisphaera</taxon>
    </lineage>
</organism>
<dbReference type="EMBL" id="CP016094">
    <property type="protein sequence ID" value="AOS43136.1"/>
    <property type="molecule type" value="Genomic_DNA"/>
</dbReference>
<accession>A0A1I7PHP6</accession>
<keyword evidence="2" id="KW-1133">Transmembrane helix</keyword>
<name>A0A1I7PHP6_9BACT</name>
<evidence type="ECO:0000256" key="1">
    <source>
        <dbReference type="SAM" id="MobiDB-lite"/>
    </source>
</evidence>
<dbReference type="Proteomes" id="UP000095228">
    <property type="component" value="Chromosome"/>
</dbReference>
<dbReference type="OrthoDB" id="7062282at2"/>
<protein>
    <submittedName>
        <fullName evidence="3">Uncharacterized protein</fullName>
    </submittedName>
</protein>
<evidence type="ECO:0000256" key="2">
    <source>
        <dbReference type="SAM" id="Phobius"/>
    </source>
</evidence>
<dbReference type="STRING" id="1838286.Verru16b_00177"/>
<dbReference type="AlphaFoldDB" id="A0A1I7PHP6"/>
<dbReference type="RefSeq" id="WP_069960524.1">
    <property type="nucleotide sequence ID" value="NZ_CP016094.1"/>
</dbReference>
<keyword evidence="2" id="KW-0812">Transmembrane</keyword>
<sequence length="275" mass="30405">MPIPPPLPDPVDAEEASLAREEKEAFRLPLAVPSALRQNPGLALTALYLGASVIGMFFHHLLLRRFGLNALDFSETTDFLMIVVREPLTVALALLGVPFYIVYGNTVVKVGGWLQRVFPRLKRSPAQRRQSLETTRRWGPWLQVAFILTYALLFLMLYSTWRANRIKAGNFRPLIVEYKTDSPRVDGSQRSDHLALLGTTSRFAFLYDPTARRTEVVPLDSIARLSWDGRTRREQEADEKAARPTPAANPPASSPLPAAAPAAAPQPTAPTSPAG</sequence>
<reference evidence="3 4" key="1">
    <citation type="submission" date="2016-06" db="EMBL/GenBank/DDBJ databases">
        <title>Three novel species with peptidoglycan cell walls form the new genus Lacunisphaera gen. nov. in the family Opitutaceae of the verrucomicrobial subdivision 4.</title>
        <authorList>
            <person name="Rast P."/>
            <person name="Gloeckner I."/>
            <person name="Jogler M."/>
            <person name="Boedeker C."/>
            <person name="Jeske O."/>
            <person name="Wiegand S."/>
            <person name="Reinhardt R."/>
            <person name="Schumann P."/>
            <person name="Rohde M."/>
            <person name="Spring S."/>
            <person name="Gloeckner F.O."/>
            <person name="Jogler C."/>
        </authorList>
    </citation>
    <scope>NUCLEOTIDE SEQUENCE [LARGE SCALE GENOMIC DNA]</scope>
    <source>
        <strain evidence="3 4">IG16b</strain>
    </source>
</reference>
<feature type="transmembrane region" description="Helical" evidence="2">
    <location>
        <begin position="83"/>
        <end position="103"/>
    </location>
</feature>